<dbReference type="AlphaFoldDB" id="G2QRX1"/>
<feature type="transmembrane region" description="Helical" evidence="3">
    <location>
        <begin position="87"/>
        <end position="108"/>
    </location>
</feature>
<sequence length="109" mass="12279">IDIYYDDVVIGSYDFGTTNGYLSYLRAIFEALYKCNIFIGPNKSFIAFPSAIVLGRMVNSIGISTIAERLVAITTLEFLYTLKDLKYFIGATGFIYYNILLYSILIALL</sequence>
<evidence type="ECO:0000256" key="2">
    <source>
        <dbReference type="ARBA" id="ARBA00023128"/>
    </source>
</evidence>
<organism evidence="4 5">
    <name type="scientific">Thermothielavioides terrestris (strain ATCC 38088 / NRRL 8126)</name>
    <name type="common">Thielavia terrestris</name>
    <dbReference type="NCBI Taxonomy" id="578455"/>
    <lineage>
        <taxon>Eukaryota</taxon>
        <taxon>Fungi</taxon>
        <taxon>Dikarya</taxon>
        <taxon>Ascomycota</taxon>
        <taxon>Pezizomycotina</taxon>
        <taxon>Sordariomycetes</taxon>
        <taxon>Sordariomycetidae</taxon>
        <taxon>Sordariales</taxon>
        <taxon>Chaetomiaceae</taxon>
        <taxon>Thermothielavioides</taxon>
        <taxon>Thermothielavioides terrestris</taxon>
    </lineage>
</organism>
<dbReference type="eggNOG" id="KOG0017">
    <property type="taxonomic scope" value="Eukaryota"/>
</dbReference>
<dbReference type="EMBL" id="CP003009">
    <property type="protein sequence ID" value="AEO62558.1"/>
    <property type="molecule type" value="Genomic_DNA"/>
</dbReference>
<evidence type="ECO:0008006" key="6">
    <source>
        <dbReference type="Google" id="ProtNLM"/>
    </source>
</evidence>
<feature type="transmembrane region" description="Helical" evidence="3">
    <location>
        <begin position="45"/>
        <end position="67"/>
    </location>
</feature>
<evidence type="ECO:0000256" key="1">
    <source>
        <dbReference type="ARBA" id="ARBA00004173"/>
    </source>
</evidence>
<keyword evidence="3" id="KW-0472">Membrane</keyword>
<keyword evidence="3" id="KW-0812">Transmembrane</keyword>
<comment type="subcellular location">
    <subcellularLocation>
        <location evidence="1">Mitochondrion</location>
    </subcellularLocation>
</comment>
<evidence type="ECO:0000256" key="3">
    <source>
        <dbReference type="SAM" id="Phobius"/>
    </source>
</evidence>
<evidence type="ECO:0000313" key="5">
    <source>
        <dbReference type="Proteomes" id="UP000008181"/>
    </source>
</evidence>
<gene>
    <name evidence="4" type="ORF">THITE_2042370</name>
</gene>
<feature type="non-terminal residue" evidence="4">
    <location>
        <position position="1"/>
    </location>
</feature>
<proteinExistence type="predicted"/>
<dbReference type="GO" id="GO:0005739">
    <property type="term" value="C:mitochondrion"/>
    <property type="evidence" value="ECO:0007669"/>
    <property type="project" value="UniProtKB-SubCell"/>
</dbReference>
<evidence type="ECO:0000313" key="4">
    <source>
        <dbReference type="EMBL" id="AEO62558.1"/>
    </source>
</evidence>
<accession>G2QRX1</accession>
<keyword evidence="5" id="KW-1185">Reference proteome</keyword>
<name>G2QRX1_THETT</name>
<dbReference type="HOGENOM" id="CLU_2216300_0_0_1"/>
<dbReference type="RefSeq" id="XP_003648894.1">
    <property type="nucleotide sequence ID" value="XM_003648846.1"/>
</dbReference>
<dbReference type="InterPro" id="IPR043502">
    <property type="entry name" value="DNA/RNA_pol_sf"/>
</dbReference>
<reference evidence="4 5" key="1">
    <citation type="journal article" date="2011" name="Nat. Biotechnol.">
        <title>Comparative genomic analysis of the thermophilic biomass-degrading fungi Myceliophthora thermophila and Thielavia terrestris.</title>
        <authorList>
            <person name="Berka R.M."/>
            <person name="Grigoriev I.V."/>
            <person name="Otillar R."/>
            <person name="Salamov A."/>
            <person name="Grimwood J."/>
            <person name="Reid I."/>
            <person name="Ishmael N."/>
            <person name="John T."/>
            <person name="Darmond C."/>
            <person name="Moisan M.-C."/>
            <person name="Henrissat B."/>
            <person name="Coutinho P.M."/>
            <person name="Lombard V."/>
            <person name="Natvig D.O."/>
            <person name="Lindquist E."/>
            <person name="Schmutz J."/>
            <person name="Lucas S."/>
            <person name="Harris P."/>
            <person name="Powlowski J."/>
            <person name="Bellemare A."/>
            <person name="Taylor D."/>
            <person name="Butler G."/>
            <person name="de Vries R.P."/>
            <person name="Allijn I.E."/>
            <person name="van den Brink J."/>
            <person name="Ushinsky S."/>
            <person name="Storms R."/>
            <person name="Powell A.J."/>
            <person name="Paulsen I.T."/>
            <person name="Elbourne L.D.H."/>
            <person name="Baker S.E."/>
            <person name="Magnuson J."/>
            <person name="LaBoissiere S."/>
            <person name="Clutterbuck A.J."/>
            <person name="Martinez D."/>
            <person name="Wogulis M."/>
            <person name="de Leon A.L."/>
            <person name="Rey M.W."/>
            <person name="Tsang A."/>
        </authorList>
    </citation>
    <scope>NUCLEOTIDE SEQUENCE [LARGE SCALE GENOMIC DNA]</scope>
    <source>
        <strain evidence="5">ATCC 38088 / NRRL 8126</strain>
    </source>
</reference>
<dbReference type="KEGG" id="ttt:THITE_2042370"/>
<dbReference type="Proteomes" id="UP000008181">
    <property type="component" value="Chromosome 1"/>
</dbReference>
<keyword evidence="3" id="KW-1133">Transmembrane helix</keyword>
<dbReference type="GeneID" id="11515729"/>
<dbReference type="SUPFAM" id="SSF56672">
    <property type="entry name" value="DNA/RNA polymerases"/>
    <property type="match status" value="1"/>
</dbReference>
<dbReference type="OrthoDB" id="5152741at2759"/>
<protein>
    <recommendedName>
        <fullName evidence="6">Reverse transcriptase domain-containing protein</fullName>
    </recommendedName>
</protein>
<keyword evidence="2" id="KW-0496">Mitochondrion</keyword>